<evidence type="ECO:0000313" key="1">
    <source>
        <dbReference type="EMBL" id="ADJ15250.1"/>
    </source>
</evidence>
<accession>D8J3E3</accession>
<evidence type="ECO:0000313" key="2">
    <source>
        <dbReference type="EMBL" id="ELY35329.1"/>
    </source>
</evidence>
<reference evidence="2 4" key="2">
    <citation type="journal article" date="2014" name="PLoS Genet.">
        <title>Phylogenetically driven sequencing of extremely halophilic archaea reveals strategies for static and dynamic osmo-response.</title>
        <authorList>
            <person name="Becker E.A."/>
            <person name="Seitzer P.M."/>
            <person name="Tritt A."/>
            <person name="Larsen D."/>
            <person name="Krusor M."/>
            <person name="Yao A.I."/>
            <person name="Wu D."/>
            <person name="Madern D."/>
            <person name="Eisen J.A."/>
            <person name="Darling A.E."/>
            <person name="Facciotti M.T."/>
        </authorList>
    </citation>
    <scope>NUCLEOTIDE SEQUENCE [LARGE SCALE GENOMIC DNA]</scope>
    <source>
        <strain evidence="2">B3</strain>
        <strain evidence="4">DSM 18796 / CECT 7217 / JCM 14584 / KCTC 4019 / B3</strain>
    </source>
</reference>
<evidence type="ECO:0000313" key="4">
    <source>
        <dbReference type="Proteomes" id="UP000011645"/>
    </source>
</evidence>
<dbReference type="KEGG" id="hje:HacjB3_09335"/>
<keyword evidence="4" id="KW-1185">Reference proteome</keyword>
<dbReference type="Proteomes" id="UP000000390">
    <property type="component" value="Chromosome"/>
</dbReference>
<dbReference type="Proteomes" id="UP000011645">
    <property type="component" value="Unassembled WGS sequence"/>
</dbReference>
<reference evidence="1 3" key="1">
    <citation type="journal article" date="2010" name="J. Bacteriol.">
        <title>Complete genome sequence of Halalkalicoccus jeotgali B3(T), an extremely halophilic archaeon.</title>
        <authorList>
            <person name="Roh S.W."/>
            <person name="Nam Y.D."/>
            <person name="Nam S.H."/>
            <person name="Choi S.H."/>
            <person name="Park H.S."/>
            <person name="Bae J.W."/>
        </authorList>
    </citation>
    <scope>NUCLEOTIDE SEQUENCE [LARGE SCALE GENOMIC DNA]</scope>
    <source>
        <strain evidence="1">B3</strain>
        <strain evidence="3">DSM 18796 / CECT 7217 / JCM 14584 / KCTC 4019 / B3</strain>
    </source>
</reference>
<dbReference type="STRING" id="795797.HacjB3_09335"/>
<dbReference type="Pfam" id="PF09974">
    <property type="entry name" value="DUF2209"/>
    <property type="match status" value="1"/>
</dbReference>
<evidence type="ECO:0000313" key="3">
    <source>
        <dbReference type="Proteomes" id="UP000000390"/>
    </source>
</evidence>
<proteinExistence type="predicted"/>
<sequence>MVGIDISGRHEERGEYLMVGAAVAASVGSNRIREVTGIGLATSRLEPTLEATLSIADEAIGALPDLPEGPVVAERGEFYEEPERAVGASFAPEFKYVESIGERRTIEIAHHAAYATRALIL</sequence>
<organism evidence="1 3">
    <name type="scientific">Halalkalicoccus jeotgali (strain DSM 18796 / CECT 7217 / JCM 14584 / KCTC 4019 / B3)</name>
    <dbReference type="NCBI Taxonomy" id="795797"/>
    <lineage>
        <taxon>Archaea</taxon>
        <taxon>Methanobacteriati</taxon>
        <taxon>Methanobacteriota</taxon>
        <taxon>Stenosarchaea group</taxon>
        <taxon>Halobacteria</taxon>
        <taxon>Halobacteriales</taxon>
        <taxon>Halococcaceae</taxon>
        <taxon>Halalkalicoccus</taxon>
    </lineage>
</organism>
<dbReference type="OrthoDB" id="120192at2157"/>
<name>D8J3E3_HALJB</name>
<dbReference type="InterPro" id="IPR014514">
    <property type="entry name" value="UCP021940"/>
</dbReference>
<dbReference type="HOGENOM" id="CLU_143941_0_0_2"/>
<dbReference type="PATRIC" id="fig|795797.18.peg.1862"/>
<dbReference type="EMBL" id="CP002062">
    <property type="protein sequence ID" value="ADJ15250.1"/>
    <property type="molecule type" value="Genomic_DNA"/>
</dbReference>
<dbReference type="eggNOG" id="arCOG05010">
    <property type="taxonomic scope" value="Archaea"/>
</dbReference>
<evidence type="ECO:0008006" key="5">
    <source>
        <dbReference type="Google" id="ProtNLM"/>
    </source>
</evidence>
<protein>
    <recommendedName>
        <fullName evidence="5">DUF2209 domain-containing protein</fullName>
    </recommendedName>
</protein>
<gene>
    <name evidence="1" type="ordered locus">HacjB3_09335</name>
    <name evidence="2" type="ORF">C497_13341</name>
</gene>
<dbReference type="EMBL" id="AOHV01000034">
    <property type="protein sequence ID" value="ELY35329.1"/>
    <property type="molecule type" value="Genomic_DNA"/>
</dbReference>
<dbReference type="AlphaFoldDB" id="D8J3E3"/>